<dbReference type="Gene3D" id="1.10.1740.10">
    <property type="match status" value="1"/>
</dbReference>
<evidence type="ECO:0000313" key="2">
    <source>
        <dbReference type="Proteomes" id="UP000582231"/>
    </source>
</evidence>
<protein>
    <submittedName>
        <fullName evidence="1">RNA polymerase sigma-70 factor (ECF subfamily)</fullName>
    </submittedName>
</protein>
<proteinExistence type="predicted"/>
<dbReference type="GO" id="GO:0003700">
    <property type="term" value="F:DNA-binding transcription factor activity"/>
    <property type="evidence" value="ECO:0007669"/>
    <property type="project" value="InterPro"/>
</dbReference>
<reference evidence="1 2" key="1">
    <citation type="submission" date="2020-07" db="EMBL/GenBank/DDBJ databases">
        <title>Sequencing the genomes of 1000 actinobacteria strains.</title>
        <authorList>
            <person name="Klenk H.-P."/>
        </authorList>
    </citation>
    <scope>NUCLEOTIDE SEQUENCE [LARGE SCALE GENOMIC DNA]</scope>
    <source>
        <strain evidence="1 2">DSM 19082</strain>
    </source>
</reference>
<dbReference type="SUPFAM" id="SSF88946">
    <property type="entry name" value="Sigma2 domain of RNA polymerase sigma factors"/>
    <property type="match status" value="1"/>
</dbReference>
<organism evidence="1 2">
    <name type="scientific">Nocardioides kongjuensis</name>
    <dbReference type="NCBI Taxonomy" id="349522"/>
    <lineage>
        <taxon>Bacteria</taxon>
        <taxon>Bacillati</taxon>
        <taxon>Actinomycetota</taxon>
        <taxon>Actinomycetes</taxon>
        <taxon>Propionibacteriales</taxon>
        <taxon>Nocardioidaceae</taxon>
        <taxon>Nocardioides</taxon>
    </lineage>
</organism>
<dbReference type="InterPro" id="IPR013325">
    <property type="entry name" value="RNA_pol_sigma_r2"/>
</dbReference>
<accession>A0A852REB9</accession>
<gene>
    <name evidence="1" type="ORF">BJ958_003153</name>
</gene>
<dbReference type="RefSeq" id="WP_179727894.1">
    <property type="nucleotide sequence ID" value="NZ_BAABEF010000001.1"/>
</dbReference>
<comment type="caution">
    <text evidence="1">The sequence shown here is derived from an EMBL/GenBank/DDBJ whole genome shotgun (WGS) entry which is preliminary data.</text>
</comment>
<sequence>MSTANLSDPDLRRLLVRAATGDVEAFLDFYDATCAVTWRLELCRHGHADRAKDAVTRRYVGAWLHAAAQARSGLSARAWLLSLSPDLMPPLAWDDVARVGA</sequence>
<dbReference type="AlphaFoldDB" id="A0A852REB9"/>
<keyword evidence="2" id="KW-1185">Reference proteome</keyword>
<name>A0A852REB9_9ACTN</name>
<dbReference type="Proteomes" id="UP000582231">
    <property type="component" value="Unassembled WGS sequence"/>
</dbReference>
<evidence type="ECO:0000313" key="1">
    <source>
        <dbReference type="EMBL" id="NYD31607.1"/>
    </source>
</evidence>
<dbReference type="EMBL" id="JACCBF010000001">
    <property type="protein sequence ID" value="NYD31607.1"/>
    <property type="molecule type" value="Genomic_DNA"/>
</dbReference>
<dbReference type="GO" id="GO:0006352">
    <property type="term" value="P:DNA-templated transcription initiation"/>
    <property type="evidence" value="ECO:0007669"/>
    <property type="project" value="InterPro"/>
</dbReference>